<dbReference type="GO" id="GO:0000271">
    <property type="term" value="P:polysaccharide biosynthetic process"/>
    <property type="evidence" value="ECO:0007669"/>
    <property type="project" value="TreeGrafter"/>
</dbReference>
<evidence type="ECO:0000256" key="1">
    <source>
        <dbReference type="ARBA" id="ARBA00037999"/>
    </source>
</evidence>
<name>A0A3T0EB60_9PROT</name>
<dbReference type="PANTHER" id="PTHR30244:SF34">
    <property type="entry name" value="DTDP-4-AMINO-4,6-DIDEOXYGALACTOSE TRANSAMINASE"/>
    <property type="match status" value="1"/>
</dbReference>
<proteinExistence type="inferred from homology"/>
<keyword evidence="3" id="KW-0032">Aminotransferase</keyword>
<comment type="similarity">
    <text evidence="1 2">Belongs to the DegT/DnrJ/EryC1 family.</text>
</comment>
<dbReference type="AlphaFoldDB" id="A0A3T0EB60"/>
<dbReference type="EMBL" id="CP018911">
    <property type="protein sequence ID" value="AZU04715.1"/>
    <property type="molecule type" value="Genomic_DNA"/>
</dbReference>
<sequence length="392" mass="41610">MTEQADFLAYGRQDIDENDIAAAVRALQSDYLTTGPEIPAFEAEFAEFTGAAYAIACSNGTTALHLALDALGVGEGDVCIVPSITFMATANAARYCGAEVVFADVDPETGLLTPDTLAAALKRAGGKAKAVLPVHLAGVPCGMEAIAGLARQHDLAIVEDSCHAIGSRGASGAMVGACEHGDAATFSFHPVKSLTTGEGGMVTTNSPDLAARMARQRSHGIERDAARFERAEGADEPWYHEMASLGWNYRLPDINAALGRAQLARMAQFAAKRRALTAAYREHLHALAPLVRLPADPPGSDPCRHLMNVRIDFHAAGRTRAEVMNALKARGIGTQVHYIPVHTQPYYVQRYGALHLPGAEAHYAQTLSLPLFTRMQTGDVARVCAALGEVLG</sequence>
<dbReference type="GO" id="GO:0030170">
    <property type="term" value="F:pyridoxal phosphate binding"/>
    <property type="evidence" value="ECO:0007669"/>
    <property type="project" value="TreeGrafter"/>
</dbReference>
<dbReference type="PIRSF" id="PIRSF000390">
    <property type="entry name" value="PLP_StrS"/>
    <property type="match status" value="1"/>
</dbReference>
<dbReference type="KEGG" id="gak:X907_2200"/>
<dbReference type="Gene3D" id="3.40.640.10">
    <property type="entry name" value="Type I PLP-dependent aspartate aminotransferase-like (Major domain)"/>
    <property type="match status" value="1"/>
</dbReference>
<dbReference type="Pfam" id="PF01041">
    <property type="entry name" value="DegT_DnrJ_EryC1"/>
    <property type="match status" value="1"/>
</dbReference>
<dbReference type="CDD" id="cd00616">
    <property type="entry name" value="AHBA_syn"/>
    <property type="match status" value="1"/>
</dbReference>
<dbReference type="InterPro" id="IPR015424">
    <property type="entry name" value="PyrdxlP-dep_Trfase"/>
</dbReference>
<evidence type="ECO:0000313" key="4">
    <source>
        <dbReference type="Proteomes" id="UP000286954"/>
    </source>
</evidence>
<dbReference type="InterPro" id="IPR020026">
    <property type="entry name" value="PseC"/>
</dbReference>
<dbReference type="SUPFAM" id="SSF53383">
    <property type="entry name" value="PLP-dependent transferases"/>
    <property type="match status" value="1"/>
</dbReference>
<dbReference type="InterPro" id="IPR000653">
    <property type="entry name" value="DegT/StrS_aminotransferase"/>
</dbReference>
<dbReference type="RefSeq" id="WP_127567880.1">
    <property type="nucleotide sequence ID" value="NZ_BMFB01000001.1"/>
</dbReference>
<organism evidence="3 4">
    <name type="scientific">Glycocaulis alkaliphilus</name>
    <dbReference type="NCBI Taxonomy" id="1434191"/>
    <lineage>
        <taxon>Bacteria</taxon>
        <taxon>Pseudomonadati</taxon>
        <taxon>Pseudomonadota</taxon>
        <taxon>Alphaproteobacteria</taxon>
        <taxon>Maricaulales</taxon>
        <taxon>Maricaulaceae</taxon>
        <taxon>Glycocaulis</taxon>
    </lineage>
</organism>
<dbReference type="OrthoDB" id="9768668at2"/>
<dbReference type="PANTHER" id="PTHR30244">
    <property type="entry name" value="TRANSAMINASE"/>
    <property type="match status" value="1"/>
</dbReference>
<evidence type="ECO:0000256" key="2">
    <source>
        <dbReference type="RuleBase" id="RU004508"/>
    </source>
</evidence>
<dbReference type="GO" id="GO:0008483">
    <property type="term" value="F:transaminase activity"/>
    <property type="evidence" value="ECO:0007669"/>
    <property type="project" value="UniProtKB-KW"/>
</dbReference>
<gene>
    <name evidence="3" type="ORF">X907_2200</name>
</gene>
<dbReference type="InterPro" id="IPR015421">
    <property type="entry name" value="PyrdxlP-dep_Trfase_major"/>
</dbReference>
<dbReference type="Gene3D" id="3.90.1150.10">
    <property type="entry name" value="Aspartate Aminotransferase, domain 1"/>
    <property type="match status" value="1"/>
</dbReference>
<dbReference type="InterPro" id="IPR015422">
    <property type="entry name" value="PyrdxlP-dep_Trfase_small"/>
</dbReference>
<accession>A0A3T0EB60</accession>
<dbReference type="NCBIfam" id="TIGR03588">
    <property type="entry name" value="PseC"/>
    <property type="match status" value="1"/>
</dbReference>
<protein>
    <submittedName>
        <fullName evidence="3">DegT/DnrJ/EryC1/StrS aminotransferase</fullName>
    </submittedName>
</protein>
<reference evidence="3 4" key="1">
    <citation type="submission" date="2016-12" db="EMBL/GenBank/DDBJ databases">
        <title>The genome of dimorphic prosthecate Glycocaulis alkaliphilus 6b-8t, isolated from crude oil dictates its adaptability in petroleum environments.</title>
        <authorList>
            <person name="Wu X.-L."/>
            <person name="Geng S."/>
        </authorList>
    </citation>
    <scope>NUCLEOTIDE SEQUENCE [LARGE SCALE GENOMIC DNA]</scope>
    <source>
        <strain evidence="3 4">6B-8</strain>
    </source>
</reference>
<evidence type="ECO:0000313" key="3">
    <source>
        <dbReference type="EMBL" id="AZU04715.1"/>
    </source>
</evidence>
<keyword evidence="2" id="KW-0663">Pyridoxal phosphate</keyword>
<keyword evidence="3" id="KW-0808">Transferase</keyword>
<dbReference type="Proteomes" id="UP000286954">
    <property type="component" value="Chromosome"/>
</dbReference>
<keyword evidence="4" id="KW-1185">Reference proteome</keyword>